<evidence type="ECO:0000259" key="1">
    <source>
        <dbReference type="PROSITE" id="PS51752"/>
    </source>
</evidence>
<dbReference type="SUPFAM" id="SSF51101">
    <property type="entry name" value="Mannose-binding lectins"/>
    <property type="match status" value="1"/>
</dbReference>
<evidence type="ECO:0000313" key="3">
    <source>
        <dbReference type="Proteomes" id="UP001150062"/>
    </source>
</evidence>
<gene>
    <name evidence="2" type="ORF">M0813_14553</name>
</gene>
<dbReference type="PROSITE" id="PS51752">
    <property type="entry name" value="JACALIN_LECTIN"/>
    <property type="match status" value="1"/>
</dbReference>
<comment type="caution">
    <text evidence="2">The sequence shown here is derived from an EMBL/GenBank/DDBJ whole genome shotgun (WGS) entry which is preliminary data.</text>
</comment>
<dbReference type="InterPro" id="IPR036404">
    <property type="entry name" value="Jacalin-like_lectin_dom_sf"/>
</dbReference>
<reference evidence="2" key="1">
    <citation type="submission" date="2022-08" db="EMBL/GenBank/DDBJ databases">
        <title>Novel sulfate-reducing endosymbionts in the free-living metamonad Anaeramoeba.</title>
        <authorList>
            <person name="Jerlstrom-Hultqvist J."/>
            <person name="Cepicka I."/>
            <person name="Gallot-Lavallee L."/>
            <person name="Salas-Leiva D."/>
            <person name="Curtis B.A."/>
            <person name="Zahonova K."/>
            <person name="Pipaliya S."/>
            <person name="Dacks J."/>
            <person name="Roger A.J."/>
        </authorList>
    </citation>
    <scope>NUCLEOTIDE SEQUENCE</scope>
    <source>
        <strain evidence="2">Schooner1</strain>
    </source>
</reference>
<evidence type="ECO:0000313" key="2">
    <source>
        <dbReference type="EMBL" id="KAJ6252006.1"/>
    </source>
</evidence>
<dbReference type="Proteomes" id="UP001150062">
    <property type="component" value="Unassembled WGS sequence"/>
</dbReference>
<organism evidence="2 3">
    <name type="scientific">Anaeramoeba flamelloides</name>
    <dbReference type="NCBI Taxonomy" id="1746091"/>
    <lineage>
        <taxon>Eukaryota</taxon>
        <taxon>Metamonada</taxon>
        <taxon>Anaeramoebidae</taxon>
        <taxon>Anaeramoeba</taxon>
    </lineage>
</organism>
<dbReference type="SMART" id="SM00915">
    <property type="entry name" value="Jacalin"/>
    <property type="match status" value="1"/>
</dbReference>
<dbReference type="EMBL" id="JAOAOG010000050">
    <property type="protein sequence ID" value="KAJ6252006.1"/>
    <property type="molecule type" value="Genomic_DNA"/>
</dbReference>
<sequence>MSITYKGTHSTTECKGGNGGGYFSLAPELETDPIISITIAKGWNDYVGKIKITYSNNRTVETGRGNGNATTLNLGPDEYINRIDIYYSSYVEFLKITTNEGNSIETGNQYRGSKHVLLQDKKLIGFYGHSGDWLDAIGCLYED</sequence>
<dbReference type="PANTHER" id="PTHR47293">
    <property type="entry name" value="JACALIN-RELATED LECTIN 3"/>
    <property type="match status" value="1"/>
</dbReference>
<dbReference type="Pfam" id="PF01419">
    <property type="entry name" value="Jacalin"/>
    <property type="match status" value="1"/>
</dbReference>
<protein>
    <submittedName>
        <fullName evidence="2">Jacalin-related lectin 3</fullName>
    </submittedName>
</protein>
<accession>A0ABQ8Z536</accession>
<feature type="domain" description="Jacalin-type lectin" evidence="1">
    <location>
        <begin position="9"/>
        <end position="143"/>
    </location>
</feature>
<proteinExistence type="predicted"/>
<keyword evidence="3" id="KW-1185">Reference proteome</keyword>
<dbReference type="InterPro" id="IPR001229">
    <property type="entry name" value="Jacalin-like_lectin_dom"/>
</dbReference>
<dbReference type="PANTHER" id="PTHR47293:SF43">
    <property type="entry name" value="PENTATRICOPEPTIDE REPEAT-CONTAINING PROTEIN DWY1, CHLOROPLASTIC"/>
    <property type="match status" value="1"/>
</dbReference>
<dbReference type="Gene3D" id="2.100.10.30">
    <property type="entry name" value="Jacalin-like lectin domain"/>
    <property type="match status" value="1"/>
</dbReference>
<name>A0ABQ8Z536_9EUKA</name>